<dbReference type="Pfam" id="PF00590">
    <property type="entry name" value="TP_methylase"/>
    <property type="match status" value="1"/>
</dbReference>
<keyword evidence="10" id="KW-1185">Reference proteome</keyword>
<dbReference type="Proteomes" id="UP001268256">
    <property type="component" value="Unassembled WGS sequence"/>
</dbReference>
<comment type="caution">
    <text evidence="9">The sequence shown here is derived from an EMBL/GenBank/DDBJ whole genome shotgun (WGS) entry which is preliminary data.</text>
</comment>
<dbReference type="PANTHER" id="PTHR45790">
    <property type="entry name" value="SIROHEME SYNTHASE-RELATED"/>
    <property type="match status" value="1"/>
</dbReference>
<dbReference type="InterPro" id="IPR006362">
    <property type="entry name" value="Cbl_synth_CobM/CibF"/>
</dbReference>
<evidence type="ECO:0000256" key="3">
    <source>
        <dbReference type="ARBA" id="ARBA00022573"/>
    </source>
</evidence>
<dbReference type="GO" id="GO:0046026">
    <property type="term" value="F:precorrin-4 C11-methyltransferase activity"/>
    <property type="evidence" value="ECO:0007669"/>
    <property type="project" value="UniProtKB-EC"/>
</dbReference>
<sequence>MLETGKLYLIGAGPGDPDLLTVKAQRLISQADVIFYANSLIPPEILHLAQADCELIPTADQVLETVLPLMIKHVQAGRLVLRLQSGDPCLYSTLHEQLQALTQANIPVEVIPGISAFQLAAAKLQVELTIPELVQTIILTRISGRTQVPAQEALAHLAAHQASLCLYLSARHVEQAQAELLLHYPPDTPVAICFRLGWPDEQIHVVPLTEMANVTQAHHLYRTTLYLVTPALRPDQGSRSQLYHPHHQRLFRSQAMNQTQP</sequence>
<comment type="pathway">
    <text evidence="1">Cofactor biosynthesis; adenosylcobalamin biosynthesis.</text>
</comment>
<dbReference type="EC" id="2.1.1.133" evidence="9"/>
<keyword evidence="4 7" id="KW-0489">Methyltransferase</keyword>
<keyword evidence="3" id="KW-0169">Cobalamin biosynthesis</keyword>
<dbReference type="InterPro" id="IPR014776">
    <property type="entry name" value="4pyrrole_Mease_sub2"/>
</dbReference>
<dbReference type="PANTHER" id="PTHR45790:SF4">
    <property type="entry name" value="COBALT-PRECORRIN-4 C(11)-METHYLTRANSFERASE"/>
    <property type="match status" value="1"/>
</dbReference>
<proteinExistence type="inferred from homology"/>
<dbReference type="InterPro" id="IPR003043">
    <property type="entry name" value="Uropor_MeTrfase_CS"/>
</dbReference>
<organism evidence="9 10">
    <name type="scientific">Pseudocalidococcus azoricus BACA0444</name>
    <dbReference type="NCBI Taxonomy" id="2918990"/>
    <lineage>
        <taxon>Bacteria</taxon>
        <taxon>Bacillati</taxon>
        <taxon>Cyanobacteriota</taxon>
        <taxon>Cyanophyceae</taxon>
        <taxon>Acaryochloridales</taxon>
        <taxon>Thermosynechococcaceae</taxon>
        <taxon>Pseudocalidococcus</taxon>
        <taxon>Pseudocalidococcus azoricus</taxon>
    </lineage>
</organism>
<dbReference type="PROSITE" id="PS00839">
    <property type="entry name" value="SUMT_1"/>
    <property type="match status" value="1"/>
</dbReference>
<dbReference type="Gene3D" id="3.40.1010.10">
    <property type="entry name" value="Cobalt-precorrin-4 Transmethylase, Domain 1"/>
    <property type="match status" value="1"/>
</dbReference>
<evidence type="ECO:0000256" key="4">
    <source>
        <dbReference type="ARBA" id="ARBA00022603"/>
    </source>
</evidence>
<gene>
    <name evidence="9" type="primary">cobM</name>
    <name evidence="9" type="ORF">RIF25_11485</name>
</gene>
<name>A0AAE4FU48_9CYAN</name>
<evidence type="ECO:0000259" key="8">
    <source>
        <dbReference type="Pfam" id="PF00590"/>
    </source>
</evidence>
<dbReference type="InterPro" id="IPR014777">
    <property type="entry name" value="4pyrrole_Mease_sub1"/>
</dbReference>
<evidence type="ECO:0000313" key="10">
    <source>
        <dbReference type="Proteomes" id="UP001268256"/>
    </source>
</evidence>
<evidence type="ECO:0000256" key="1">
    <source>
        <dbReference type="ARBA" id="ARBA00004953"/>
    </source>
</evidence>
<dbReference type="InterPro" id="IPR035996">
    <property type="entry name" value="4pyrrol_Methylase_sf"/>
</dbReference>
<evidence type="ECO:0000256" key="6">
    <source>
        <dbReference type="ARBA" id="ARBA00022691"/>
    </source>
</evidence>
<evidence type="ECO:0000256" key="5">
    <source>
        <dbReference type="ARBA" id="ARBA00022679"/>
    </source>
</evidence>
<dbReference type="CDD" id="cd11641">
    <property type="entry name" value="Precorrin-4_C11-MT"/>
    <property type="match status" value="1"/>
</dbReference>
<keyword evidence="6" id="KW-0949">S-adenosyl-L-methionine</keyword>
<evidence type="ECO:0000256" key="7">
    <source>
        <dbReference type="RuleBase" id="RU003960"/>
    </source>
</evidence>
<dbReference type="NCBIfam" id="TIGR01465">
    <property type="entry name" value="cobM_cbiF"/>
    <property type="match status" value="1"/>
</dbReference>
<reference evidence="10" key="1">
    <citation type="submission" date="2023-07" db="EMBL/GenBank/DDBJ databases">
        <authorList>
            <person name="Luz R."/>
            <person name="Cordeiro R."/>
            <person name="Fonseca A."/>
            <person name="Goncalves V."/>
        </authorList>
    </citation>
    <scope>NUCLEOTIDE SEQUENCE [LARGE SCALE GENOMIC DNA]</scope>
    <source>
        <strain evidence="10">BACA0444</strain>
    </source>
</reference>
<feature type="domain" description="Tetrapyrrole methylase" evidence="8">
    <location>
        <begin position="6"/>
        <end position="211"/>
    </location>
</feature>
<dbReference type="EMBL" id="JAVMIP010000012">
    <property type="protein sequence ID" value="MDS3861429.1"/>
    <property type="molecule type" value="Genomic_DNA"/>
</dbReference>
<dbReference type="InterPro" id="IPR000878">
    <property type="entry name" value="4pyrrol_Mease"/>
</dbReference>
<comment type="similarity">
    <text evidence="2 7">Belongs to the precorrin methyltransferase family.</text>
</comment>
<protein>
    <submittedName>
        <fullName evidence="9">Precorrin-4 C(11)-methyltransferase</fullName>
        <ecNumber evidence="9">2.1.1.133</ecNumber>
    </submittedName>
</protein>
<dbReference type="PROSITE" id="PS00840">
    <property type="entry name" value="SUMT_2"/>
    <property type="match status" value="1"/>
</dbReference>
<evidence type="ECO:0000313" key="9">
    <source>
        <dbReference type="EMBL" id="MDS3861429.1"/>
    </source>
</evidence>
<dbReference type="GO" id="GO:0009236">
    <property type="term" value="P:cobalamin biosynthetic process"/>
    <property type="evidence" value="ECO:0007669"/>
    <property type="project" value="UniProtKB-KW"/>
</dbReference>
<dbReference type="Gene3D" id="3.30.950.10">
    <property type="entry name" value="Methyltransferase, Cobalt-precorrin-4 Transmethylase, Domain 2"/>
    <property type="match status" value="1"/>
</dbReference>
<dbReference type="SUPFAM" id="SSF53790">
    <property type="entry name" value="Tetrapyrrole methylase"/>
    <property type="match status" value="1"/>
</dbReference>
<dbReference type="AlphaFoldDB" id="A0AAE4FU48"/>
<evidence type="ECO:0000256" key="2">
    <source>
        <dbReference type="ARBA" id="ARBA00005879"/>
    </source>
</evidence>
<dbReference type="GO" id="GO:0032259">
    <property type="term" value="P:methylation"/>
    <property type="evidence" value="ECO:0007669"/>
    <property type="project" value="UniProtKB-KW"/>
</dbReference>
<accession>A0AAE4FU48</accession>
<dbReference type="InterPro" id="IPR050161">
    <property type="entry name" value="Siro_Cobalamin_biosynth"/>
</dbReference>
<keyword evidence="5 7" id="KW-0808">Transferase</keyword>